<accession>H5XU74</accession>
<dbReference type="AlphaFoldDB" id="H5XU74"/>
<keyword evidence="2" id="KW-1185">Reference proteome</keyword>
<dbReference type="EMBL" id="CM001441">
    <property type="protein sequence ID" value="EHQ89170.1"/>
    <property type="molecule type" value="Genomic_DNA"/>
</dbReference>
<protein>
    <submittedName>
        <fullName evidence="1">Uncharacterized protein</fullName>
    </submittedName>
</protein>
<name>H5XU74_9FIRM</name>
<proteinExistence type="predicted"/>
<sequence>MGYFELLSTPMFYGTAKYKGLDRGHPCPESDTNKRFISLWHRYCEFCDSSTHIGITTELTLAELKELAELAEQETGECFEVIFFSEDAECPYESEYYGADVAGEGGYSMDRT</sequence>
<dbReference type="STRING" id="768710.DesyoDRAFT_2076"/>
<evidence type="ECO:0000313" key="1">
    <source>
        <dbReference type="EMBL" id="EHQ89170.1"/>
    </source>
</evidence>
<dbReference type="Proteomes" id="UP000005104">
    <property type="component" value="Chromosome"/>
</dbReference>
<dbReference type="RefSeq" id="WP_007782552.1">
    <property type="nucleotide sequence ID" value="NZ_CM001441.1"/>
</dbReference>
<organism evidence="1 2">
    <name type="scientific">Desulfosporosinus youngiae DSM 17734</name>
    <dbReference type="NCBI Taxonomy" id="768710"/>
    <lineage>
        <taxon>Bacteria</taxon>
        <taxon>Bacillati</taxon>
        <taxon>Bacillota</taxon>
        <taxon>Clostridia</taxon>
        <taxon>Eubacteriales</taxon>
        <taxon>Desulfitobacteriaceae</taxon>
        <taxon>Desulfosporosinus</taxon>
    </lineage>
</organism>
<reference evidence="1 2" key="1">
    <citation type="submission" date="2011-11" db="EMBL/GenBank/DDBJ databases">
        <title>The Noncontiguous Finished genome of Desulfosporosinus youngiae DSM 17734.</title>
        <authorList>
            <consortium name="US DOE Joint Genome Institute (JGI-PGF)"/>
            <person name="Lucas S."/>
            <person name="Han J."/>
            <person name="Lapidus A."/>
            <person name="Cheng J.-F."/>
            <person name="Goodwin L."/>
            <person name="Pitluck S."/>
            <person name="Peters L."/>
            <person name="Ovchinnikova G."/>
            <person name="Lu M."/>
            <person name="Land M.L."/>
            <person name="Hauser L."/>
            <person name="Pester M."/>
            <person name="Spring S."/>
            <person name="Ollivier B."/>
            <person name="Rattei T."/>
            <person name="Klenk H.-P."/>
            <person name="Wagner M."/>
            <person name="Loy A."/>
            <person name="Woyke T.J."/>
        </authorList>
    </citation>
    <scope>NUCLEOTIDE SEQUENCE [LARGE SCALE GENOMIC DNA]</scope>
    <source>
        <strain evidence="1 2">DSM 17734</strain>
    </source>
</reference>
<evidence type="ECO:0000313" key="2">
    <source>
        <dbReference type="Proteomes" id="UP000005104"/>
    </source>
</evidence>
<dbReference type="HOGENOM" id="CLU_2141912_0_0_9"/>
<gene>
    <name evidence="1" type="ORF">DesyoDRAFT_2076</name>
</gene>